<dbReference type="RefSeq" id="WP_119444924.1">
    <property type="nucleotide sequence ID" value="NZ_CP032317.1"/>
</dbReference>
<sequence>MLPPRPHRSLASWRPLGAGLLLLGCLPARAQTEEAPVRPRTAMLKVNAFQPLARSYQMEFEKQLPGHPKHSLSLTPQLFRGRVTQLTSDHEVQPDERLSGWGLELLHRAYLIPNTDAALSGFYLAYGPQYQRLEMQFKANGWQQLLANDGLTYYQFGPIDYTETIRRYGATAVLGYQSPLDLGRVYLDFYLGVGYRNTRFSSALPESRYRTGTLDYAYQGFYLPAGFKIGFSL</sequence>
<evidence type="ECO:0000313" key="3">
    <source>
        <dbReference type="Proteomes" id="UP000262802"/>
    </source>
</evidence>
<dbReference type="PROSITE" id="PS51257">
    <property type="entry name" value="PROKAR_LIPOPROTEIN"/>
    <property type="match status" value="1"/>
</dbReference>
<evidence type="ECO:0000313" key="2">
    <source>
        <dbReference type="EMBL" id="AYA37354.1"/>
    </source>
</evidence>
<dbReference type="AlphaFoldDB" id="A0A3B7QZQ5"/>
<evidence type="ECO:0008006" key="4">
    <source>
        <dbReference type="Google" id="ProtNLM"/>
    </source>
</evidence>
<keyword evidence="3" id="KW-1185">Reference proteome</keyword>
<dbReference type="KEGG" id="hyh:D3Y59_10015"/>
<dbReference type="Proteomes" id="UP000262802">
    <property type="component" value="Chromosome"/>
</dbReference>
<gene>
    <name evidence="2" type="ORF">D3Y59_10015</name>
</gene>
<keyword evidence="1" id="KW-0732">Signal</keyword>
<accession>A0A3B7QZQ5</accession>
<feature type="chain" id="PRO_5017796153" description="DUF3575 domain-containing protein" evidence="1">
    <location>
        <begin position="31"/>
        <end position="233"/>
    </location>
</feature>
<reference evidence="2 3" key="1">
    <citation type="submission" date="2018-09" db="EMBL/GenBank/DDBJ databases">
        <title>Hymenobacter medium sp. nov., isolated from R2A medium.</title>
        <authorList>
            <person name="Yingchao G."/>
        </authorList>
    </citation>
    <scope>NUCLEOTIDE SEQUENCE [LARGE SCALE GENOMIC DNA]</scope>
    <source>
        <strain evidence="3">sh-6</strain>
    </source>
</reference>
<protein>
    <recommendedName>
        <fullName evidence="4">DUF3575 domain-containing protein</fullName>
    </recommendedName>
</protein>
<dbReference type="EMBL" id="CP032317">
    <property type="protein sequence ID" value="AYA37354.1"/>
    <property type="molecule type" value="Genomic_DNA"/>
</dbReference>
<organism evidence="2 3">
    <name type="scientific">Hymenobacter oligotrophus</name>
    <dbReference type="NCBI Taxonomy" id="2319843"/>
    <lineage>
        <taxon>Bacteria</taxon>
        <taxon>Pseudomonadati</taxon>
        <taxon>Bacteroidota</taxon>
        <taxon>Cytophagia</taxon>
        <taxon>Cytophagales</taxon>
        <taxon>Hymenobacteraceae</taxon>
        <taxon>Hymenobacter</taxon>
    </lineage>
</organism>
<proteinExistence type="predicted"/>
<feature type="signal peptide" evidence="1">
    <location>
        <begin position="1"/>
        <end position="30"/>
    </location>
</feature>
<dbReference type="OrthoDB" id="876200at2"/>
<evidence type="ECO:0000256" key="1">
    <source>
        <dbReference type="SAM" id="SignalP"/>
    </source>
</evidence>
<name>A0A3B7QZQ5_9BACT</name>